<dbReference type="PANTHER" id="PTHR43628:SF1">
    <property type="entry name" value="CHITIN SYNTHASE REGULATORY FACTOR 2-RELATED"/>
    <property type="match status" value="1"/>
</dbReference>
<feature type="domain" description="MYND-type" evidence="6">
    <location>
        <begin position="301"/>
        <end position="339"/>
    </location>
</feature>
<dbReference type="EMBL" id="RBNI01014345">
    <property type="protein sequence ID" value="RUP21977.1"/>
    <property type="molecule type" value="Genomic_DNA"/>
</dbReference>
<keyword evidence="8" id="KW-1185">Reference proteome</keyword>
<evidence type="ECO:0000313" key="8">
    <source>
        <dbReference type="Proteomes" id="UP000268093"/>
    </source>
</evidence>
<accession>A0A433BAL0</accession>
<dbReference type="AlphaFoldDB" id="A0A433BAL0"/>
<comment type="caution">
    <text evidence="7">The sequence shown here is derived from an EMBL/GenBank/DDBJ whole genome shotgun (WGS) entry which is preliminary data.</text>
</comment>
<feature type="region of interest" description="Disordered" evidence="5">
    <location>
        <begin position="31"/>
        <end position="53"/>
    </location>
</feature>
<dbReference type="InterPro" id="IPR011990">
    <property type="entry name" value="TPR-like_helical_dom_sf"/>
</dbReference>
<dbReference type="SUPFAM" id="SSF81901">
    <property type="entry name" value="HCP-like"/>
    <property type="match status" value="1"/>
</dbReference>
<sequence>MPSPGCLVDESTRDASLFSRYFPTTTTHHTGLMRSMTMSPPAATTPEPDGDDESHELLLQAQGHYISHRFEKAVALLKQAAKRGSVQAAVNLGAIYINGEQGKVPKDYPRACKWYLQALTLTTNATPINCTPDLLDIVQRFTDIFKLHQVDRDQNPFEWKQAYEKLRTMEKKLNQESDPVEPNDNETPRKEENYRRAIRIVILLTRGLMSYDISDHKKAASCYRKCISVPPSTLEESLSLQQTALLNLQQFLPNIPQDTATASPLSIDIPHTDAASLLTSPSTPSEDAKLLTDLLVSPVACANCGKEKLLMPICSKCKVIKYCNTQCQREHYKLHKLECVPKSK</sequence>
<dbReference type="GO" id="GO:0008270">
    <property type="term" value="F:zinc ion binding"/>
    <property type="evidence" value="ECO:0007669"/>
    <property type="project" value="UniProtKB-KW"/>
</dbReference>
<dbReference type="Pfam" id="PF01753">
    <property type="entry name" value="zf-MYND"/>
    <property type="match status" value="1"/>
</dbReference>
<keyword evidence="2 4" id="KW-0863">Zinc-finger</keyword>
<name>A0A433BAL0_9FUNG</name>
<dbReference type="SUPFAM" id="SSF144232">
    <property type="entry name" value="HIT/MYND zinc finger-like"/>
    <property type="match status" value="1"/>
</dbReference>
<evidence type="ECO:0000259" key="6">
    <source>
        <dbReference type="PROSITE" id="PS50865"/>
    </source>
</evidence>
<evidence type="ECO:0000256" key="3">
    <source>
        <dbReference type="ARBA" id="ARBA00022833"/>
    </source>
</evidence>
<dbReference type="InterPro" id="IPR006597">
    <property type="entry name" value="Sel1-like"/>
</dbReference>
<keyword evidence="1" id="KW-0479">Metal-binding</keyword>
<evidence type="ECO:0000256" key="1">
    <source>
        <dbReference type="ARBA" id="ARBA00022723"/>
    </source>
</evidence>
<gene>
    <name evidence="7" type="ORF">BC936DRAFT_139141</name>
</gene>
<dbReference type="Gene3D" id="6.10.140.2220">
    <property type="match status" value="1"/>
</dbReference>
<dbReference type="Gene3D" id="1.25.40.10">
    <property type="entry name" value="Tetratricopeptide repeat domain"/>
    <property type="match status" value="1"/>
</dbReference>
<keyword evidence="3" id="KW-0862">Zinc</keyword>
<dbReference type="PROSITE" id="PS01360">
    <property type="entry name" value="ZF_MYND_1"/>
    <property type="match status" value="1"/>
</dbReference>
<evidence type="ECO:0000256" key="2">
    <source>
        <dbReference type="ARBA" id="ARBA00022771"/>
    </source>
</evidence>
<dbReference type="PROSITE" id="PS50865">
    <property type="entry name" value="ZF_MYND_2"/>
    <property type="match status" value="1"/>
</dbReference>
<dbReference type="OrthoDB" id="2271790at2759"/>
<evidence type="ECO:0000313" key="7">
    <source>
        <dbReference type="EMBL" id="RUP21977.1"/>
    </source>
</evidence>
<dbReference type="Pfam" id="PF08238">
    <property type="entry name" value="Sel1"/>
    <property type="match status" value="2"/>
</dbReference>
<dbReference type="InterPro" id="IPR052945">
    <property type="entry name" value="Mitotic_Regulator"/>
</dbReference>
<organism evidence="7 8">
    <name type="scientific">Jimgerdemannia flammicorona</name>
    <dbReference type="NCBI Taxonomy" id="994334"/>
    <lineage>
        <taxon>Eukaryota</taxon>
        <taxon>Fungi</taxon>
        <taxon>Fungi incertae sedis</taxon>
        <taxon>Mucoromycota</taxon>
        <taxon>Mucoromycotina</taxon>
        <taxon>Endogonomycetes</taxon>
        <taxon>Endogonales</taxon>
        <taxon>Endogonaceae</taxon>
        <taxon>Jimgerdemannia</taxon>
    </lineage>
</organism>
<dbReference type="PANTHER" id="PTHR43628">
    <property type="entry name" value="ACTIVATOR OF C KINASE PROTEIN 1-RELATED"/>
    <property type="match status" value="1"/>
</dbReference>
<protein>
    <recommendedName>
        <fullName evidence="6">MYND-type domain-containing protein</fullName>
    </recommendedName>
</protein>
<proteinExistence type="predicted"/>
<evidence type="ECO:0000256" key="4">
    <source>
        <dbReference type="PROSITE-ProRule" id="PRU00134"/>
    </source>
</evidence>
<reference evidence="7 8" key="1">
    <citation type="journal article" date="2018" name="New Phytol.">
        <title>Phylogenomics of Endogonaceae and evolution of mycorrhizas within Mucoromycota.</title>
        <authorList>
            <person name="Chang Y."/>
            <person name="Desiro A."/>
            <person name="Na H."/>
            <person name="Sandor L."/>
            <person name="Lipzen A."/>
            <person name="Clum A."/>
            <person name="Barry K."/>
            <person name="Grigoriev I.V."/>
            <person name="Martin F.M."/>
            <person name="Stajich J.E."/>
            <person name="Smith M.E."/>
            <person name="Bonito G."/>
            <person name="Spatafora J.W."/>
        </authorList>
    </citation>
    <scope>NUCLEOTIDE SEQUENCE [LARGE SCALE GENOMIC DNA]</scope>
    <source>
        <strain evidence="7 8">GMNB39</strain>
    </source>
</reference>
<dbReference type="Proteomes" id="UP000268093">
    <property type="component" value="Unassembled WGS sequence"/>
</dbReference>
<evidence type="ECO:0000256" key="5">
    <source>
        <dbReference type="SAM" id="MobiDB-lite"/>
    </source>
</evidence>
<dbReference type="InterPro" id="IPR002893">
    <property type="entry name" value="Znf_MYND"/>
</dbReference>
<feature type="region of interest" description="Disordered" evidence="5">
    <location>
        <begin position="172"/>
        <end position="191"/>
    </location>
</feature>